<sequence>MPPKRRGNTANEKGNKKNKQASASPPYSSDERELRVKAEILEEIEENEESECGSDVEILATKDSKKQKKAIESPLVMAIKENEKLKKEFAESKEREAARLEANVDLSKVKMEKADELWHANYELNRAKRMYENAVKEAGSELLRAEEAERKLGETAMKIEWNEKNLIQTEKRIYEAEKKLNEKEKILVDTEQKLAVATSASSHLELRNFQLSNEVHRMNRELAQMSSMTAEKVALIVDLGTSNDTLRAEVQRLNDELNRARQLSSTTVSPEVRKMREENSILKEQLKMAEEHINELDDSKAQIRVLRDENEKLKSLGGKTQDKLLKEANDKLKISEDRLADAEDEIKYQKGRKEELKEELLRYREDYNTRDNATAEARLRHVREKYEKLDKELRARPTIEDMGDLKKSCKDEIMKLTAELVKIRLENGKLQAETKEAMGMRNKVVQEKAVLQQRLTWYEPNPIMNWNPQLSINLPPPPPPPPIVHPSDPFAPPTISTIALPKSTTVSPLITSHTVDSKNPGSVSPMYTPTRGDPSTVPNTVSQEVVVLSDSSITVEDDDDIECLGEIPSSSSSPFRSQKIRFGL</sequence>
<feature type="coiled-coil region" evidence="1">
    <location>
        <begin position="75"/>
        <end position="193"/>
    </location>
</feature>
<evidence type="ECO:0000313" key="3">
    <source>
        <dbReference type="EMBL" id="GMT12624.1"/>
    </source>
</evidence>
<feature type="coiled-coil region" evidence="1">
    <location>
        <begin position="236"/>
        <end position="433"/>
    </location>
</feature>
<keyword evidence="1" id="KW-0175">Coiled coil</keyword>
<comment type="caution">
    <text evidence="3">The sequence shown here is derived from an EMBL/GenBank/DDBJ whole genome shotgun (WGS) entry which is preliminary data.</text>
</comment>
<name>A0AAV5V430_9BILA</name>
<gene>
    <name evidence="3" type="ORF">PFISCL1PPCAC_3921</name>
</gene>
<feature type="region of interest" description="Disordered" evidence="2">
    <location>
        <begin position="563"/>
        <end position="584"/>
    </location>
</feature>
<accession>A0AAV5V430</accession>
<evidence type="ECO:0000256" key="1">
    <source>
        <dbReference type="SAM" id="Coils"/>
    </source>
</evidence>
<dbReference type="EMBL" id="BTSY01000001">
    <property type="protein sequence ID" value="GMT12624.1"/>
    <property type="molecule type" value="Genomic_DNA"/>
</dbReference>
<keyword evidence="4" id="KW-1185">Reference proteome</keyword>
<feature type="region of interest" description="Disordered" evidence="2">
    <location>
        <begin position="1"/>
        <end position="34"/>
    </location>
</feature>
<evidence type="ECO:0000256" key="2">
    <source>
        <dbReference type="SAM" id="MobiDB-lite"/>
    </source>
</evidence>
<dbReference type="Proteomes" id="UP001432322">
    <property type="component" value="Unassembled WGS sequence"/>
</dbReference>
<organism evidence="3 4">
    <name type="scientific">Pristionchus fissidentatus</name>
    <dbReference type="NCBI Taxonomy" id="1538716"/>
    <lineage>
        <taxon>Eukaryota</taxon>
        <taxon>Metazoa</taxon>
        <taxon>Ecdysozoa</taxon>
        <taxon>Nematoda</taxon>
        <taxon>Chromadorea</taxon>
        <taxon>Rhabditida</taxon>
        <taxon>Rhabditina</taxon>
        <taxon>Diplogasteromorpha</taxon>
        <taxon>Diplogasteroidea</taxon>
        <taxon>Neodiplogasteridae</taxon>
        <taxon>Pristionchus</taxon>
    </lineage>
</organism>
<dbReference type="AlphaFoldDB" id="A0AAV5V430"/>
<reference evidence="3" key="1">
    <citation type="submission" date="2023-10" db="EMBL/GenBank/DDBJ databases">
        <title>Genome assembly of Pristionchus species.</title>
        <authorList>
            <person name="Yoshida K."/>
            <person name="Sommer R.J."/>
        </authorList>
    </citation>
    <scope>NUCLEOTIDE SEQUENCE</scope>
    <source>
        <strain evidence="3">RS5133</strain>
    </source>
</reference>
<evidence type="ECO:0000313" key="4">
    <source>
        <dbReference type="Proteomes" id="UP001432322"/>
    </source>
</evidence>
<protein>
    <submittedName>
        <fullName evidence="3">Uncharacterized protein</fullName>
    </submittedName>
</protein>
<proteinExistence type="predicted"/>